<feature type="compositionally biased region" description="Polar residues" evidence="9">
    <location>
        <begin position="353"/>
        <end position="367"/>
    </location>
</feature>
<dbReference type="FunCoup" id="A0A409VAA4">
    <property type="interactions" value="57"/>
</dbReference>
<keyword evidence="8" id="KW-0464">Manganese</keyword>
<keyword evidence="4" id="KW-0963">Cytoplasm</keyword>
<feature type="domain" description="Nudix hydrolase" evidence="10">
    <location>
        <begin position="118"/>
        <end position="249"/>
    </location>
</feature>
<organism evidence="11 12">
    <name type="scientific">Panaeolus cyanescens</name>
    <dbReference type="NCBI Taxonomy" id="181874"/>
    <lineage>
        <taxon>Eukaryota</taxon>
        <taxon>Fungi</taxon>
        <taxon>Dikarya</taxon>
        <taxon>Basidiomycota</taxon>
        <taxon>Agaricomycotina</taxon>
        <taxon>Agaricomycetes</taxon>
        <taxon>Agaricomycetidae</taxon>
        <taxon>Agaricales</taxon>
        <taxon>Agaricineae</taxon>
        <taxon>Galeropsidaceae</taxon>
        <taxon>Panaeolus</taxon>
    </lineage>
</organism>
<dbReference type="AlphaFoldDB" id="A0A409VAA4"/>
<feature type="compositionally biased region" description="Low complexity" evidence="9">
    <location>
        <begin position="273"/>
        <end position="292"/>
    </location>
</feature>
<evidence type="ECO:0000256" key="6">
    <source>
        <dbReference type="ARBA" id="ARBA00022801"/>
    </source>
</evidence>
<dbReference type="PROSITE" id="PS51462">
    <property type="entry name" value="NUDIX"/>
    <property type="match status" value="1"/>
</dbReference>
<keyword evidence="7" id="KW-0694">RNA-binding</keyword>
<dbReference type="GO" id="GO:0003723">
    <property type="term" value="F:RNA binding"/>
    <property type="evidence" value="ECO:0007669"/>
    <property type="project" value="UniProtKB-KW"/>
</dbReference>
<dbReference type="GO" id="GO:0030145">
    <property type="term" value="F:manganese ion binding"/>
    <property type="evidence" value="ECO:0007669"/>
    <property type="project" value="InterPro"/>
</dbReference>
<dbReference type="InterPro" id="IPR044099">
    <property type="entry name" value="Dcp2_NUDIX"/>
</dbReference>
<evidence type="ECO:0000256" key="7">
    <source>
        <dbReference type="ARBA" id="ARBA00022884"/>
    </source>
</evidence>
<dbReference type="GO" id="GO:0140933">
    <property type="term" value="F:5'-(N(7)-methylguanosine 5'-triphospho)-[mRNA] hydrolase activity"/>
    <property type="evidence" value="ECO:0007669"/>
    <property type="project" value="InterPro"/>
</dbReference>
<proteinExistence type="inferred from homology"/>
<dbReference type="PROSITE" id="PS00893">
    <property type="entry name" value="NUDIX_BOX"/>
    <property type="match status" value="1"/>
</dbReference>
<dbReference type="InParanoid" id="A0A409VAA4"/>
<dbReference type="InterPro" id="IPR000086">
    <property type="entry name" value="NUDIX_hydrolase_dom"/>
</dbReference>
<dbReference type="GO" id="GO:0000932">
    <property type="term" value="C:P-body"/>
    <property type="evidence" value="ECO:0007669"/>
    <property type="project" value="TreeGrafter"/>
</dbReference>
<keyword evidence="12" id="KW-1185">Reference proteome</keyword>
<feature type="region of interest" description="Disordered" evidence="9">
    <location>
        <begin position="410"/>
        <end position="444"/>
    </location>
</feature>
<evidence type="ECO:0000313" key="11">
    <source>
        <dbReference type="EMBL" id="PPQ63793.1"/>
    </source>
</evidence>
<dbReference type="Gene3D" id="3.90.79.10">
    <property type="entry name" value="Nucleoside Triphosphate Pyrophosphohydrolase"/>
    <property type="match status" value="1"/>
</dbReference>
<name>A0A409VAA4_9AGAR</name>
<dbReference type="PANTHER" id="PTHR23114">
    <property type="entry name" value="M7GPPPN-MRNA HYDROLASE"/>
    <property type="match status" value="1"/>
</dbReference>
<sequence>MASSSSSSPEVPPAGPVPVNSLTRYSYEGVTKAEVLEDLSSRFILNLPDEELNQVERVSFQVEQAHWFYEDFIREQNDKLPSLSLKAFSRELFIACPLLHPWRDNHEQAFEQFMAYKTRVPVCGAIMLNSTLDKCVLVKGYKSGSGWGFPKGKINEGEPRPACAVREVLEETGHNLAGLIDPENVIEMTIKEQKISLFIVPNVPEDTVFETRTRKEISDIAWFKLADLPTWKRNKTVAGKFYLISPFIGPLKKFIYEYKAVQKNRNKQKAKKVQSQASAVTSATSQVSPVPVKSLPLTEPKLDEVTNSTPLDPHLARLLTSLAQSSLAPPASNSETHAIPAQSPGPIAEAKPSTINQSSAAPNNQPSLPKDTSAHQISSPPRSDDHIVKPAIPASNLQVSGISLKQNADASASSNLDRNSSNTEVVSIPESPTSSVRSNRRSSTADISPYLTKAVEVPTSAKRLKQISLLESVADESARMAPLIAARAAMASRGPIPTSYPQPSPSVPPQPIIMQHALHGMPGTLSGQPYRFPNHHLYSNAMPEHDHFQLRSRTSQAVNRAPIHNTTGSVNIKQNQLLNSINGARGIPAEGSFPPLHQPRPMMDPSQFHLPPPHMLQQPPLSTPSTVHITPNPLPQQNPGINPMLDGRPMPPAALPSVAPSLHNPSTVSLLSILNSKPNYTGSFPSINGLR</sequence>
<evidence type="ECO:0000259" key="10">
    <source>
        <dbReference type="PROSITE" id="PS51462"/>
    </source>
</evidence>
<dbReference type="InterPro" id="IPR015797">
    <property type="entry name" value="NUDIX_hydrolase-like_dom_sf"/>
</dbReference>
<evidence type="ECO:0000256" key="9">
    <source>
        <dbReference type="SAM" id="MobiDB-lite"/>
    </source>
</evidence>
<evidence type="ECO:0000313" key="12">
    <source>
        <dbReference type="Proteomes" id="UP000284842"/>
    </source>
</evidence>
<dbReference type="PANTHER" id="PTHR23114:SF17">
    <property type="entry name" value="M7GPPPN-MRNA HYDROLASE"/>
    <property type="match status" value="1"/>
</dbReference>
<dbReference type="SMART" id="SM01125">
    <property type="entry name" value="DCP2"/>
    <property type="match status" value="1"/>
</dbReference>
<feature type="compositionally biased region" description="Polar residues" evidence="9">
    <location>
        <begin position="410"/>
        <end position="425"/>
    </location>
</feature>
<feature type="region of interest" description="Disordered" evidence="9">
    <location>
        <begin position="326"/>
        <end position="388"/>
    </location>
</feature>
<evidence type="ECO:0000256" key="5">
    <source>
        <dbReference type="ARBA" id="ARBA00022723"/>
    </source>
</evidence>
<comment type="caution">
    <text evidence="11">The sequence shown here is derived from an EMBL/GenBank/DDBJ whole genome shotgun (WGS) entry which is preliminary data.</text>
</comment>
<dbReference type="SUPFAM" id="SSF140586">
    <property type="entry name" value="Dcp2 domain-like"/>
    <property type="match status" value="1"/>
</dbReference>
<dbReference type="Pfam" id="PF00293">
    <property type="entry name" value="NUDIX"/>
    <property type="match status" value="1"/>
</dbReference>
<dbReference type="InterPro" id="IPR007722">
    <property type="entry name" value="DCP2_BoxA"/>
</dbReference>
<reference evidence="11 12" key="1">
    <citation type="journal article" date="2018" name="Evol. Lett.">
        <title>Horizontal gene cluster transfer increased hallucinogenic mushroom diversity.</title>
        <authorList>
            <person name="Reynolds H.T."/>
            <person name="Vijayakumar V."/>
            <person name="Gluck-Thaler E."/>
            <person name="Korotkin H.B."/>
            <person name="Matheny P.B."/>
            <person name="Slot J.C."/>
        </authorList>
    </citation>
    <scope>NUCLEOTIDE SEQUENCE [LARGE SCALE GENOMIC DNA]</scope>
    <source>
        <strain evidence="11 12">2629</strain>
    </source>
</reference>
<keyword evidence="5" id="KW-0479">Metal-binding</keyword>
<dbReference type="SUPFAM" id="SSF55811">
    <property type="entry name" value="Nudix"/>
    <property type="match status" value="1"/>
</dbReference>
<evidence type="ECO:0000256" key="8">
    <source>
        <dbReference type="ARBA" id="ARBA00023211"/>
    </source>
</evidence>
<feature type="region of interest" description="Disordered" evidence="9">
    <location>
        <begin position="267"/>
        <end position="309"/>
    </location>
</feature>
<comment type="subcellular location">
    <subcellularLocation>
        <location evidence="2">Cytoplasm</location>
    </subcellularLocation>
</comment>
<dbReference type="OrthoDB" id="18996at2759"/>
<dbReference type="STRING" id="181874.A0A409VAA4"/>
<evidence type="ECO:0000256" key="3">
    <source>
        <dbReference type="ARBA" id="ARBA00005279"/>
    </source>
</evidence>
<protein>
    <recommendedName>
        <fullName evidence="10">Nudix hydrolase domain-containing protein</fullName>
    </recommendedName>
</protein>
<keyword evidence="6" id="KW-0378">Hydrolase</keyword>
<evidence type="ECO:0000256" key="2">
    <source>
        <dbReference type="ARBA" id="ARBA00004496"/>
    </source>
</evidence>
<dbReference type="Pfam" id="PF05026">
    <property type="entry name" value="DCP2"/>
    <property type="match status" value="1"/>
</dbReference>
<dbReference type="GO" id="GO:0000184">
    <property type="term" value="P:nuclear-transcribed mRNA catabolic process, nonsense-mediated decay"/>
    <property type="evidence" value="ECO:0007669"/>
    <property type="project" value="InterPro"/>
</dbReference>
<dbReference type="InterPro" id="IPR036189">
    <property type="entry name" value="DCP2_BoxA_sf"/>
</dbReference>
<comment type="similarity">
    <text evidence="3">Belongs to the Nudix hydrolase family. DCP2 subfamily.</text>
</comment>
<dbReference type="FunFam" id="1.10.10.1050:FF:000003">
    <property type="entry name" value="Decapping enzyme Dcp2, putative"/>
    <property type="match status" value="1"/>
</dbReference>
<dbReference type="EMBL" id="NHTK01006110">
    <property type="protein sequence ID" value="PPQ63793.1"/>
    <property type="molecule type" value="Genomic_DNA"/>
</dbReference>
<dbReference type="Gene3D" id="1.10.10.1050">
    <property type="entry name" value="Dcp2, box A domain"/>
    <property type="match status" value="1"/>
</dbReference>
<dbReference type="CDD" id="cd03672">
    <property type="entry name" value="NUDIX_Dcp2p_Nudt20"/>
    <property type="match status" value="1"/>
</dbReference>
<accession>A0A409VAA4</accession>
<dbReference type="GO" id="GO:0000290">
    <property type="term" value="P:deadenylation-dependent decapping of nuclear-transcribed mRNA"/>
    <property type="evidence" value="ECO:0007669"/>
    <property type="project" value="InterPro"/>
</dbReference>
<gene>
    <name evidence="11" type="ORF">CVT24_004335</name>
</gene>
<comment type="cofactor">
    <cofactor evidence="1">
        <name>Mn(2+)</name>
        <dbReference type="ChEBI" id="CHEBI:29035"/>
    </cofactor>
</comment>
<dbReference type="FunFam" id="3.90.79.10:FF:000003">
    <property type="entry name" value="M7GpppN-mRNA hydrolase isoform 2"/>
    <property type="match status" value="1"/>
</dbReference>
<dbReference type="Proteomes" id="UP000284842">
    <property type="component" value="Unassembled WGS sequence"/>
</dbReference>
<dbReference type="InterPro" id="IPR020084">
    <property type="entry name" value="NUDIX_hydrolase_CS"/>
</dbReference>
<evidence type="ECO:0000256" key="4">
    <source>
        <dbReference type="ARBA" id="ARBA00022490"/>
    </source>
</evidence>
<evidence type="ECO:0000256" key="1">
    <source>
        <dbReference type="ARBA" id="ARBA00001936"/>
    </source>
</evidence>